<proteinExistence type="predicted"/>
<gene>
    <name evidence="1" type="ORF">V5O48_001851</name>
</gene>
<name>A0ABR3FXZ6_9AGAR</name>
<organism evidence="1 2">
    <name type="scientific">Marasmius crinis-equi</name>
    <dbReference type="NCBI Taxonomy" id="585013"/>
    <lineage>
        <taxon>Eukaryota</taxon>
        <taxon>Fungi</taxon>
        <taxon>Dikarya</taxon>
        <taxon>Basidiomycota</taxon>
        <taxon>Agaricomycotina</taxon>
        <taxon>Agaricomycetes</taxon>
        <taxon>Agaricomycetidae</taxon>
        <taxon>Agaricales</taxon>
        <taxon>Marasmiineae</taxon>
        <taxon>Marasmiaceae</taxon>
        <taxon>Marasmius</taxon>
    </lineage>
</organism>
<reference evidence="1 2" key="1">
    <citation type="submission" date="2024-02" db="EMBL/GenBank/DDBJ databases">
        <title>A draft genome for the cacao thread blight pathogen Marasmius crinis-equi.</title>
        <authorList>
            <person name="Cohen S.P."/>
            <person name="Baruah I.K."/>
            <person name="Amoako-Attah I."/>
            <person name="Bukari Y."/>
            <person name="Meinhardt L.W."/>
            <person name="Bailey B.A."/>
        </authorList>
    </citation>
    <scope>NUCLEOTIDE SEQUENCE [LARGE SCALE GENOMIC DNA]</scope>
    <source>
        <strain evidence="1 2">GH-76</strain>
    </source>
</reference>
<dbReference type="EMBL" id="JBAHYK010000038">
    <property type="protein sequence ID" value="KAL0580141.1"/>
    <property type="molecule type" value="Genomic_DNA"/>
</dbReference>
<evidence type="ECO:0000313" key="2">
    <source>
        <dbReference type="Proteomes" id="UP001465976"/>
    </source>
</evidence>
<evidence type="ECO:0000313" key="1">
    <source>
        <dbReference type="EMBL" id="KAL0580141.1"/>
    </source>
</evidence>
<protein>
    <submittedName>
        <fullName evidence="1">Uncharacterized protein</fullName>
    </submittedName>
</protein>
<keyword evidence="2" id="KW-1185">Reference proteome</keyword>
<dbReference type="Proteomes" id="UP001465976">
    <property type="component" value="Unassembled WGS sequence"/>
</dbReference>
<sequence length="116" mass="13030">MPRFTIRNAVNGPRDQPTDEDAQTIDLFIRETLRNLPQRLVGVGEVIPESAADNELRHCLYALFTILKCPPEVGVDQSFLMELLAHMVNPVSGSVLEGYRVKNRYQVIHGDRGTTP</sequence>
<accession>A0ABR3FXZ6</accession>
<comment type="caution">
    <text evidence="1">The sequence shown here is derived from an EMBL/GenBank/DDBJ whole genome shotgun (WGS) entry which is preliminary data.</text>
</comment>